<name>A0AAV9NYD2_9PEZI</name>
<dbReference type="InterPro" id="IPR029058">
    <property type="entry name" value="AB_hydrolase_fold"/>
</dbReference>
<evidence type="ECO:0000313" key="5">
    <source>
        <dbReference type="EMBL" id="KAK5164780.1"/>
    </source>
</evidence>
<keyword evidence="2 3" id="KW-0378">Hydrolase</keyword>
<organism evidence="5 6">
    <name type="scientific">Saxophila tyrrhenica</name>
    <dbReference type="NCBI Taxonomy" id="1690608"/>
    <lineage>
        <taxon>Eukaryota</taxon>
        <taxon>Fungi</taxon>
        <taxon>Dikarya</taxon>
        <taxon>Ascomycota</taxon>
        <taxon>Pezizomycotina</taxon>
        <taxon>Dothideomycetes</taxon>
        <taxon>Dothideomycetidae</taxon>
        <taxon>Mycosphaerellales</taxon>
        <taxon>Extremaceae</taxon>
        <taxon>Saxophila</taxon>
    </lineage>
</organism>
<dbReference type="AlphaFoldDB" id="A0AAV9NYD2"/>
<protein>
    <recommendedName>
        <fullName evidence="3">Carboxylic ester hydrolase</fullName>
        <ecNumber evidence="3">3.1.1.-</ecNumber>
    </recommendedName>
</protein>
<accession>A0AAV9NYD2</accession>
<feature type="domain" description="Carboxylesterase type B" evidence="4">
    <location>
        <begin position="17"/>
        <end position="503"/>
    </location>
</feature>
<proteinExistence type="inferred from homology"/>
<keyword evidence="6" id="KW-1185">Reference proteome</keyword>
<dbReference type="SUPFAM" id="SSF53474">
    <property type="entry name" value="alpha/beta-Hydrolases"/>
    <property type="match status" value="1"/>
</dbReference>
<evidence type="ECO:0000256" key="2">
    <source>
        <dbReference type="ARBA" id="ARBA00022801"/>
    </source>
</evidence>
<dbReference type="Gene3D" id="3.40.50.1820">
    <property type="entry name" value="alpha/beta hydrolase"/>
    <property type="match status" value="1"/>
</dbReference>
<dbReference type="Proteomes" id="UP001337655">
    <property type="component" value="Unassembled WGS sequence"/>
</dbReference>
<dbReference type="GO" id="GO:0016787">
    <property type="term" value="F:hydrolase activity"/>
    <property type="evidence" value="ECO:0007669"/>
    <property type="project" value="UniProtKB-KW"/>
</dbReference>
<dbReference type="InterPro" id="IPR002018">
    <property type="entry name" value="CarbesteraseB"/>
</dbReference>
<dbReference type="EMBL" id="JAVRRT010000018">
    <property type="protein sequence ID" value="KAK5164780.1"/>
    <property type="molecule type" value="Genomic_DNA"/>
</dbReference>
<sequence>MPRLHYQHEIYRFIAGPLGHIEGVTVSERANPSQPLLHYFGGLPYALPPIGKHRFRRPRALPDQYRYGTKASPGRFTRGTAYCPQPRRFANLDTELWDEDCLQLNIYLPAGKKRPANGWPVFFYIHGGFLQWGTANEPPRAIAPLMSETAFEAIIVSPSYRLNLFGFLSSKELQAEAQTSGEHAGNMGFWDQRTALEWTAKSIEYFGGNPGNITVGGYSAGAHSAFHQLAHELYFVPDDQAIIKRTICWSNSPGVQPRTASDHQKQFDELLEALKIPPSLSSEVKLERLRAVPIKQLVDIQEKLKISEFRATSDESFVSKTLIAKINSGDFAKRMKARNIKLMNGECKEEHNLYRSWRTPANSYDAVRTRLIGDYPEDVVDKLMHHYCRGTKALPPARNDWPDLFGRIYADMQVHHLERGFHRALENGGLEFGKDVFRYRFDWRAGCVDSYFPPEWGVTHATDMAIWFWGLDYGDGLSDQDKEVLKTWNQGFAAFVKDEDPQWGTHGIKDMKRLRSDGRTDIWIDEQWQAGLDVWDLVNGGNAAGVVGWIRSKL</sequence>
<dbReference type="RefSeq" id="XP_064654976.1">
    <property type="nucleotide sequence ID" value="XM_064806671.1"/>
</dbReference>
<comment type="caution">
    <text evidence="5">The sequence shown here is derived from an EMBL/GenBank/DDBJ whole genome shotgun (WGS) entry which is preliminary data.</text>
</comment>
<comment type="similarity">
    <text evidence="1 3">Belongs to the type-B carboxylesterase/lipase family.</text>
</comment>
<dbReference type="PANTHER" id="PTHR43142:SF4">
    <property type="entry name" value="CARBOXYLIC ESTER HYDROLASE"/>
    <property type="match status" value="1"/>
</dbReference>
<evidence type="ECO:0000256" key="1">
    <source>
        <dbReference type="ARBA" id="ARBA00005964"/>
    </source>
</evidence>
<dbReference type="Pfam" id="PF00135">
    <property type="entry name" value="COesterase"/>
    <property type="match status" value="1"/>
</dbReference>
<dbReference type="PROSITE" id="PS00122">
    <property type="entry name" value="CARBOXYLESTERASE_B_1"/>
    <property type="match status" value="1"/>
</dbReference>
<dbReference type="InterPro" id="IPR019826">
    <property type="entry name" value="Carboxylesterase_B_AS"/>
</dbReference>
<evidence type="ECO:0000256" key="3">
    <source>
        <dbReference type="RuleBase" id="RU361235"/>
    </source>
</evidence>
<dbReference type="EC" id="3.1.1.-" evidence="3"/>
<dbReference type="GeneID" id="89930775"/>
<evidence type="ECO:0000259" key="4">
    <source>
        <dbReference type="Pfam" id="PF00135"/>
    </source>
</evidence>
<dbReference type="PANTHER" id="PTHR43142">
    <property type="entry name" value="CARBOXYLIC ESTER HYDROLASE"/>
    <property type="match status" value="1"/>
</dbReference>
<gene>
    <name evidence="5" type="ORF">LTR77_009444</name>
</gene>
<evidence type="ECO:0000313" key="6">
    <source>
        <dbReference type="Proteomes" id="UP001337655"/>
    </source>
</evidence>
<reference evidence="5 6" key="1">
    <citation type="submission" date="2023-08" db="EMBL/GenBank/DDBJ databases">
        <title>Black Yeasts Isolated from many extreme environments.</title>
        <authorList>
            <person name="Coleine C."/>
            <person name="Stajich J.E."/>
            <person name="Selbmann L."/>
        </authorList>
    </citation>
    <scope>NUCLEOTIDE SEQUENCE [LARGE SCALE GENOMIC DNA]</scope>
    <source>
        <strain evidence="5 6">CCFEE 5935</strain>
    </source>
</reference>